<dbReference type="OrthoDB" id="2521939at2"/>
<dbReference type="InterPro" id="IPR003594">
    <property type="entry name" value="HATPase_dom"/>
</dbReference>
<dbReference type="PROSITE" id="PS50885">
    <property type="entry name" value="HAMP"/>
    <property type="match status" value="1"/>
</dbReference>
<dbReference type="EMBL" id="MYFO01000020">
    <property type="protein sequence ID" value="TFE86224.1"/>
    <property type="molecule type" value="Genomic_DNA"/>
</dbReference>
<feature type="domain" description="HAMP" evidence="8">
    <location>
        <begin position="305"/>
        <end position="357"/>
    </location>
</feature>
<dbReference type="GO" id="GO:0005886">
    <property type="term" value="C:plasma membrane"/>
    <property type="evidence" value="ECO:0007669"/>
    <property type="project" value="UniProtKB-SubCell"/>
</dbReference>
<dbReference type="SUPFAM" id="SSF55874">
    <property type="entry name" value="ATPase domain of HSP90 chaperone/DNA topoisomerase II/histidine kinase"/>
    <property type="match status" value="1"/>
</dbReference>
<dbReference type="Pfam" id="PF00672">
    <property type="entry name" value="HAMP"/>
    <property type="match status" value="1"/>
</dbReference>
<evidence type="ECO:0000256" key="6">
    <source>
        <dbReference type="ARBA" id="ARBA00023136"/>
    </source>
</evidence>
<evidence type="ECO:0000256" key="2">
    <source>
        <dbReference type="ARBA" id="ARBA00022475"/>
    </source>
</evidence>
<comment type="subcellular location">
    <subcellularLocation>
        <location evidence="1">Cell membrane</location>
        <topology evidence="1">Multi-pass membrane protein</topology>
    </subcellularLocation>
</comment>
<evidence type="ECO:0000259" key="8">
    <source>
        <dbReference type="PROSITE" id="PS50885"/>
    </source>
</evidence>
<protein>
    <recommendedName>
        <fullName evidence="8">HAMP domain-containing protein</fullName>
    </recommendedName>
</protein>
<evidence type="ECO:0000313" key="10">
    <source>
        <dbReference type="Proteomes" id="UP000298246"/>
    </source>
</evidence>
<dbReference type="GO" id="GO:0000155">
    <property type="term" value="F:phosphorelay sensor kinase activity"/>
    <property type="evidence" value="ECO:0007669"/>
    <property type="project" value="InterPro"/>
</dbReference>
<evidence type="ECO:0000256" key="5">
    <source>
        <dbReference type="ARBA" id="ARBA00022777"/>
    </source>
</evidence>
<dbReference type="SMART" id="SM00304">
    <property type="entry name" value="HAMP"/>
    <property type="match status" value="1"/>
</dbReference>
<evidence type="ECO:0000256" key="3">
    <source>
        <dbReference type="ARBA" id="ARBA00022553"/>
    </source>
</evidence>
<accession>A0A4Y8PZK7</accession>
<evidence type="ECO:0000256" key="7">
    <source>
        <dbReference type="SAM" id="Phobius"/>
    </source>
</evidence>
<name>A0A4Y8PZK7_9BACL</name>
<dbReference type="Gene3D" id="6.10.340.10">
    <property type="match status" value="1"/>
</dbReference>
<keyword evidence="3" id="KW-0597">Phosphoprotein</keyword>
<keyword evidence="7" id="KW-0812">Transmembrane</keyword>
<dbReference type="InterPro" id="IPR010559">
    <property type="entry name" value="Sig_transdc_His_kin_internal"/>
</dbReference>
<evidence type="ECO:0000256" key="1">
    <source>
        <dbReference type="ARBA" id="ARBA00004651"/>
    </source>
</evidence>
<comment type="caution">
    <text evidence="9">The sequence shown here is derived from an EMBL/GenBank/DDBJ whole genome shotgun (WGS) entry which is preliminary data.</text>
</comment>
<keyword evidence="5" id="KW-0418">Kinase</keyword>
<dbReference type="AlphaFoldDB" id="A0A4Y8PZK7"/>
<feature type="transmembrane region" description="Helical" evidence="7">
    <location>
        <begin position="7"/>
        <end position="28"/>
    </location>
</feature>
<evidence type="ECO:0000256" key="4">
    <source>
        <dbReference type="ARBA" id="ARBA00022679"/>
    </source>
</evidence>
<dbReference type="Pfam" id="PF02518">
    <property type="entry name" value="HATPase_c"/>
    <property type="match status" value="1"/>
</dbReference>
<dbReference type="RefSeq" id="WP_134754370.1">
    <property type="nucleotide sequence ID" value="NZ_MYFO02000005.1"/>
</dbReference>
<sequence>MKIRTNLFIKIMLVLSSMIAATLIFYGISFQKNVAVITGQITSSELNHLDFFTRQMESNINQLAGNAYTLQHDPTIRSYVQMKELGRLVDPNKITLTALEKLALQTSSSTWSSRITVFNVHTREAMSSDSTVSFQSGLLQKPLPQGWTYEAPETANGEGSFHLLLADPVDYADTPERANMIIEVSFPVSNLQKLMADYQHEGGTFLYHAGLAPIESQQSASSTVRGIVSGLPASIGTAPSSFTAIVDDKPYLVSQIPSATLGWSMMHYTPLEQILSPIRAVKLYFIVACLALLAFASVFSLLLFRQVQHPISRLLSAVNQLKHGRWSTRVHSTSRDEFSVLNRGFNEMAEQVQDLIERVYLEELRTKDAYLKQLQAQINPHFLYNCLFFMKSKAKVGDTDAVEAMALNLGEYYRYMTRIDRSLTTVRQELKLLDNYLSIQNLRKQRIEYTVDISPELLDIQIPNLLIQPLVENSIVHGIERKNGLGRIHISGRPTGDGFLLAVEDNGAGMDADGMDKLCARLALPARAEGEGGYGLWNVHQRLKHHYGGASGLSVAPSALGGMRITLDIHMKDMKES</sequence>
<evidence type="ECO:0000313" key="9">
    <source>
        <dbReference type="EMBL" id="TFE86224.1"/>
    </source>
</evidence>
<dbReference type="Proteomes" id="UP000298246">
    <property type="component" value="Unassembled WGS sequence"/>
</dbReference>
<feature type="transmembrane region" description="Helical" evidence="7">
    <location>
        <begin position="283"/>
        <end position="304"/>
    </location>
</feature>
<keyword evidence="6 7" id="KW-0472">Membrane</keyword>
<proteinExistence type="predicted"/>
<dbReference type="InterPro" id="IPR003660">
    <property type="entry name" value="HAMP_dom"/>
</dbReference>
<reference evidence="9 10" key="1">
    <citation type="submission" date="2017-03" db="EMBL/GenBank/DDBJ databases">
        <title>Isolation of Levoglucosan Utilizing Bacteria.</title>
        <authorList>
            <person name="Arya A.S."/>
        </authorList>
    </citation>
    <scope>NUCLEOTIDE SEQUENCE [LARGE SCALE GENOMIC DNA]</scope>
    <source>
        <strain evidence="9 10">MEC069</strain>
    </source>
</reference>
<keyword evidence="10" id="KW-1185">Reference proteome</keyword>
<dbReference type="Gene3D" id="3.30.565.10">
    <property type="entry name" value="Histidine kinase-like ATPase, C-terminal domain"/>
    <property type="match status" value="1"/>
</dbReference>
<dbReference type="CDD" id="cd06225">
    <property type="entry name" value="HAMP"/>
    <property type="match status" value="1"/>
</dbReference>
<dbReference type="SUPFAM" id="SSF158472">
    <property type="entry name" value="HAMP domain-like"/>
    <property type="match status" value="1"/>
</dbReference>
<gene>
    <name evidence="9" type="ORF">B5M42_15380</name>
</gene>
<dbReference type="InterPro" id="IPR050640">
    <property type="entry name" value="Bact_2-comp_sensor_kinase"/>
</dbReference>
<keyword evidence="7" id="KW-1133">Transmembrane helix</keyword>
<organism evidence="9 10">
    <name type="scientific">Paenibacillus athensensis</name>
    <dbReference type="NCBI Taxonomy" id="1967502"/>
    <lineage>
        <taxon>Bacteria</taxon>
        <taxon>Bacillati</taxon>
        <taxon>Bacillota</taxon>
        <taxon>Bacilli</taxon>
        <taxon>Bacillales</taxon>
        <taxon>Paenibacillaceae</taxon>
        <taxon>Paenibacillus</taxon>
    </lineage>
</organism>
<dbReference type="PANTHER" id="PTHR34220">
    <property type="entry name" value="SENSOR HISTIDINE KINASE YPDA"/>
    <property type="match status" value="1"/>
</dbReference>
<dbReference type="InterPro" id="IPR036890">
    <property type="entry name" value="HATPase_C_sf"/>
</dbReference>
<keyword evidence="4" id="KW-0808">Transferase</keyword>
<dbReference type="Pfam" id="PF06580">
    <property type="entry name" value="His_kinase"/>
    <property type="match status" value="1"/>
</dbReference>
<keyword evidence="2" id="KW-1003">Cell membrane</keyword>
<dbReference type="PANTHER" id="PTHR34220:SF7">
    <property type="entry name" value="SENSOR HISTIDINE KINASE YPDA"/>
    <property type="match status" value="1"/>
</dbReference>